<name>A0A6F8PKJ9_9GAMM</name>
<proteinExistence type="predicted"/>
<dbReference type="KEGG" id="tzo:THMIRHAT_03520"/>
<sequence>MSFFKQVSLLTFCGYLTVGALSVSGCGKKAPLYHPDVDKGNAQSDQAFVFPPERQKPQKPATTSTQPTPQP</sequence>
<protein>
    <recommendedName>
        <fullName evidence="4">Lipoprotein</fullName>
    </recommendedName>
</protein>
<gene>
    <name evidence="2" type="ORF">THMIRHAT_03520</name>
</gene>
<evidence type="ECO:0000313" key="3">
    <source>
        <dbReference type="Proteomes" id="UP000501466"/>
    </source>
</evidence>
<dbReference type="AlphaFoldDB" id="A0A6F8PKJ9"/>
<reference evidence="3" key="1">
    <citation type="submission" date="2019-11" db="EMBL/GenBank/DDBJ databases">
        <title>Isolation and characterization of two novel species in the genus Thiomicrorhabdus.</title>
        <authorList>
            <person name="Mochizuki J."/>
            <person name="Kojima H."/>
            <person name="Fukui M."/>
        </authorList>
    </citation>
    <scope>NUCLEOTIDE SEQUENCE [LARGE SCALE GENOMIC DNA]</scope>
    <source>
        <strain evidence="3">AkT22</strain>
    </source>
</reference>
<evidence type="ECO:0000256" key="1">
    <source>
        <dbReference type="SAM" id="MobiDB-lite"/>
    </source>
</evidence>
<feature type="compositionally biased region" description="Low complexity" evidence="1">
    <location>
        <begin position="58"/>
        <end position="71"/>
    </location>
</feature>
<organism evidence="2 3">
    <name type="scientific">Thiosulfativibrio zosterae</name>
    <dbReference type="NCBI Taxonomy" id="2675053"/>
    <lineage>
        <taxon>Bacteria</taxon>
        <taxon>Pseudomonadati</taxon>
        <taxon>Pseudomonadota</taxon>
        <taxon>Gammaproteobacteria</taxon>
        <taxon>Thiotrichales</taxon>
        <taxon>Piscirickettsiaceae</taxon>
        <taxon>Thiosulfativibrio</taxon>
    </lineage>
</organism>
<evidence type="ECO:0000313" key="2">
    <source>
        <dbReference type="EMBL" id="BBP42606.1"/>
    </source>
</evidence>
<accession>A0A6F8PKJ9</accession>
<dbReference type="RefSeq" id="WP_173290179.1">
    <property type="nucleotide sequence ID" value="NZ_AP021888.1"/>
</dbReference>
<dbReference type="Proteomes" id="UP000501466">
    <property type="component" value="Chromosome"/>
</dbReference>
<evidence type="ECO:0008006" key="4">
    <source>
        <dbReference type="Google" id="ProtNLM"/>
    </source>
</evidence>
<dbReference type="EMBL" id="AP021888">
    <property type="protein sequence ID" value="BBP42606.1"/>
    <property type="molecule type" value="Genomic_DNA"/>
</dbReference>
<dbReference type="PROSITE" id="PS51257">
    <property type="entry name" value="PROKAR_LIPOPROTEIN"/>
    <property type="match status" value="1"/>
</dbReference>
<feature type="region of interest" description="Disordered" evidence="1">
    <location>
        <begin position="50"/>
        <end position="71"/>
    </location>
</feature>
<keyword evidence="3" id="KW-1185">Reference proteome</keyword>